<feature type="compositionally biased region" description="Polar residues" evidence="1">
    <location>
        <begin position="130"/>
        <end position="147"/>
    </location>
</feature>
<dbReference type="Proteomes" id="UP000541444">
    <property type="component" value="Unassembled WGS sequence"/>
</dbReference>
<feature type="compositionally biased region" description="Polar residues" evidence="1">
    <location>
        <begin position="177"/>
        <end position="188"/>
    </location>
</feature>
<evidence type="ECO:0000256" key="1">
    <source>
        <dbReference type="SAM" id="MobiDB-lite"/>
    </source>
</evidence>
<evidence type="ECO:0000313" key="2">
    <source>
        <dbReference type="EMBL" id="KAF6165521.1"/>
    </source>
</evidence>
<evidence type="ECO:0000313" key="3">
    <source>
        <dbReference type="Proteomes" id="UP000541444"/>
    </source>
</evidence>
<accession>A0A7J7NE61</accession>
<keyword evidence="3" id="KW-1185">Reference proteome</keyword>
<organism evidence="2 3">
    <name type="scientific">Kingdonia uniflora</name>
    <dbReference type="NCBI Taxonomy" id="39325"/>
    <lineage>
        <taxon>Eukaryota</taxon>
        <taxon>Viridiplantae</taxon>
        <taxon>Streptophyta</taxon>
        <taxon>Embryophyta</taxon>
        <taxon>Tracheophyta</taxon>
        <taxon>Spermatophyta</taxon>
        <taxon>Magnoliopsida</taxon>
        <taxon>Ranunculales</taxon>
        <taxon>Circaeasteraceae</taxon>
        <taxon>Kingdonia</taxon>
    </lineage>
</organism>
<reference evidence="2 3" key="1">
    <citation type="journal article" date="2020" name="IScience">
        <title>Genome Sequencing of the Endangered Kingdonia uniflora (Circaeasteraceae, Ranunculales) Reveals Potential Mechanisms of Evolutionary Specialization.</title>
        <authorList>
            <person name="Sun Y."/>
            <person name="Deng T."/>
            <person name="Zhang A."/>
            <person name="Moore M.J."/>
            <person name="Landis J.B."/>
            <person name="Lin N."/>
            <person name="Zhang H."/>
            <person name="Zhang X."/>
            <person name="Huang J."/>
            <person name="Zhang X."/>
            <person name="Sun H."/>
            <person name="Wang H."/>
        </authorList>
    </citation>
    <scope>NUCLEOTIDE SEQUENCE [LARGE SCALE GENOMIC DNA]</scope>
    <source>
        <strain evidence="2">TB1705</strain>
        <tissue evidence="2">Leaf</tissue>
    </source>
</reference>
<name>A0A7J7NE61_9MAGN</name>
<dbReference type="EMBL" id="JACGCM010000846">
    <property type="protein sequence ID" value="KAF6165521.1"/>
    <property type="molecule type" value="Genomic_DNA"/>
</dbReference>
<feature type="compositionally biased region" description="Gly residues" evidence="1">
    <location>
        <begin position="112"/>
        <end position="122"/>
    </location>
</feature>
<comment type="caution">
    <text evidence="2">The sequence shown here is derived from an EMBL/GenBank/DDBJ whole genome shotgun (WGS) entry which is preliminary data.</text>
</comment>
<dbReference type="AlphaFoldDB" id="A0A7J7NE61"/>
<gene>
    <name evidence="2" type="ORF">GIB67_015844</name>
</gene>
<feature type="compositionally biased region" description="Low complexity" evidence="1">
    <location>
        <begin position="148"/>
        <end position="175"/>
    </location>
</feature>
<sequence length="279" mass="31350">MKKFYRGTQIEWLVRSAAKTFKQSEKNKHMDQLKLDNPATRDWLLMEPFERWAGPTLISLPSVNISQTTSGAPATPRSRVARAPKRVDTNISMARHMSSVGLPPTTPNMIGRGSGGIGGGGRRSSRVVRQTQDTKSPRPTQASQSPMQTRASTQQVQVQRQTQSRQNQSQTQATQGLRKSQSRQTQATDAPRQTRANSDDPITIGHTYGQVSRHLLHEELLRRLKKAFRKIHVRLATELEKKFSGKDELLVLAEEPGEDPIYKNQSLDMNVLYRAGETQ</sequence>
<feature type="region of interest" description="Disordered" evidence="1">
    <location>
        <begin position="95"/>
        <end position="205"/>
    </location>
</feature>
<protein>
    <submittedName>
        <fullName evidence="2">Uncharacterized protein</fullName>
    </submittedName>
</protein>
<proteinExistence type="predicted"/>